<protein>
    <recommendedName>
        <fullName evidence="7">Late embryogenesis abundant protein LEA-2 subgroup domain-containing protein</fullName>
    </recommendedName>
</protein>
<evidence type="ECO:0000256" key="1">
    <source>
        <dbReference type="ARBA" id="ARBA00004167"/>
    </source>
</evidence>
<evidence type="ECO:0000256" key="6">
    <source>
        <dbReference type="SAM" id="Phobius"/>
    </source>
</evidence>
<organism evidence="8 9">
    <name type="scientific">Citrullus colocynthis</name>
    <name type="common">colocynth</name>
    <dbReference type="NCBI Taxonomy" id="252529"/>
    <lineage>
        <taxon>Eukaryota</taxon>
        <taxon>Viridiplantae</taxon>
        <taxon>Streptophyta</taxon>
        <taxon>Embryophyta</taxon>
        <taxon>Tracheophyta</taxon>
        <taxon>Spermatophyta</taxon>
        <taxon>Magnoliopsida</taxon>
        <taxon>eudicotyledons</taxon>
        <taxon>Gunneridae</taxon>
        <taxon>Pentapetalae</taxon>
        <taxon>rosids</taxon>
        <taxon>fabids</taxon>
        <taxon>Cucurbitales</taxon>
        <taxon>Cucurbitaceae</taxon>
        <taxon>Benincaseae</taxon>
        <taxon>Citrullus</taxon>
    </lineage>
</organism>
<evidence type="ECO:0000256" key="4">
    <source>
        <dbReference type="ARBA" id="ARBA00023136"/>
    </source>
</evidence>
<dbReference type="InterPro" id="IPR004864">
    <property type="entry name" value="LEA_2"/>
</dbReference>
<keyword evidence="4 6" id="KW-0472">Membrane</keyword>
<accession>A0ABP0YW93</accession>
<dbReference type="InterPro" id="IPR044839">
    <property type="entry name" value="NDR1-like"/>
</dbReference>
<feature type="domain" description="Late embryogenesis abundant protein LEA-2 subgroup" evidence="7">
    <location>
        <begin position="114"/>
        <end position="196"/>
    </location>
</feature>
<dbReference type="EMBL" id="OZ021740">
    <property type="protein sequence ID" value="CAK9323771.1"/>
    <property type="molecule type" value="Genomic_DNA"/>
</dbReference>
<reference evidence="8 9" key="1">
    <citation type="submission" date="2024-03" db="EMBL/GenBank/DDBJ databases">
        <authorList>
            <person name="Gkanogiannis A."/>
            <person name="Becerra Lopez-Lavalle L."/>
        </authorList>
    </citation>
    <scope>NUCLEOTIDE SEQUENCE [LARGE SCALE GENOMIC DNA]</scope>
</reference>
<feature type="region of interest" description="Disordered" evidence="5">
    <location>
        <begin position="1"/>
        <end position="30"/>
    </location>
</feature>
<dbReference type="Proteomes" id="UP001642487">
    <property type="component" value="Chromosome 6"/>
</dbReference>
<keyword evidence="3 6" id="KW-1133">Transmembrane helix</keyword>
<keyword evidence="9" id="KW-1185">Reference proteome</keyword>
<name>A0ABP0YW93_9ROSI</name>
<evidence type="ECO:0000256" key="3">
    <source>
        <dbReference type="ARBA" id="ARBA00022989"/>
    </source>
</evidence>
<evidence type="ECO:0000256" key="2">
    <source>
        <dbReference type="ARBA" id="ARBA00022692"/>
    </source>
</evidence>
<gene>
    <name evidence="8" type="ORF">CITCOLO1_LOCUS15979</name>
</gene>
<feature type="transmembrane region" description="Helical" evidence="6">
    <location>
        <begin position="55"/>
        <end position="81"/>
    </location>
</feature>
<comment type="subcellular location">
    <subcellularLocation>
        <location evidence="1">Membrane</location>
        <topology evidence="1">Single-pass membrane protein</topology>
    </subcellularLocation>
</comment>
<sequence length="241" mass="26708">MALADHHQRIHPVTDVEPPPPQLAPPLNRPSPLLGKDGHHQILPPKKRRSCLCRCLCCTFCVILLLLIIVGAVVGILYLVFKPKIPTFSIDSLNISDLQLNFDMSLYARFDVKITTYNPNEKIGIYYEKGGVLSVWYTENKLCEGSLPVFYHGHGNKTTLDVVLTGRTVYGSTLMAALVEQQRTGRIPLQLRAVAPVAVKLGKLKLKKVKILGNCLLVVDSLTANNAITIKASNCKFRLKL</sequence>
<keyword evidence="2 6" id="KW-0812">Transmembrane</keyword>
<evidence type="ECO:0000259" key="7">
    <source>
        <dbReference type="Pfam" id="PF03168"/>
    </source>
</evidence>
<evidence type="ECO:0000313" key="9">
    <source>
        <dbReference type="Proteomes" id="UP001642487"/>
    </source>
</evidence>
<proteinExistence type="predicted"/>
<evidence type="ECO:0000313" key="8">
    <source>
        <dbReference type="EMBL" id="CAK9323771.1"/>
    </source>
</evidence>
<dbReference type="PANTHER" id="PTHR31234">
    <property type="entry name" value="LATE EMBRYOGENESIS ABUNDANT (LEA) HYDROXYPROLINE-RICH GLYCOPROTEIN FAMILY"/>
    <property type="match status" value="1"/>
</dbReference>
<evidence type="ECO:0000256" key="5">
    <source>
        <dbReference type="SAM" id="MobiDB-lite"/>
    </source>
</evidence>
<dbReference type="Pfam" id="PF03168">
    <property type="entry name" value="LEA_2"/>
    <property type="match status" value="1"/>
</dbReference>
<feature type="compositionally biased region" description="Pro residues" evidence="5">
    <location>
        <begin position="17"/>
        <end position="29"/>
    </location>
</feature>
<dbReference type="PANTHER" id="PTHR31234:SF72">
    <property type="entry name" value="NDR1_HIN1-LIKE PROTEIN 6"/>
    <property type="match status" value="1"/>
</dbReference>